<evidence type="ECO:0000313" key="10">
    <source>
        <dbReference type="Proteomes" id="UP000263012"/>
    </source>
</evidence>
<evidence type="ECO:0000313" key="9">
    <source>
        <dbReference type="EMBL" id="AUX07769.1"/>
    </source>
</evidence>
<keyword evidence="3" id="KW-1003">Cell membrane</keyword>
<organism evidence="9 10">
    <name type="scientific">Halalkaliarchaeum desulfuricum</name>
    <dbReference type="NCBI Taxonomy" id="2055893"/>
    <lineage>
        <taxon>Archaea</taxon>
        <taxon>Methanobacteriati</taxon>
        <taxon>Methanobacteriota</taxon>
        <taxon>Stenosarchaea group</taxon>
        <taxon>Halobacteria</taxon>
        <taxon>Halobacteriales</taxon>
        <taxon>Haloferacaceae</taxon>
        <taxon>Halalkaliarchaeum</taxon>
    </lineage>
</organism>
<feature type="region of interest" description="Disordered" evidence="7">
    <location>
        <begin position="162"/>
        <end position="196"/>
    </location>
</feature>
<dbReference type="PANTHER" id="PTHR42775">
    <property type="entry name" value="PERMEASE RV2963-RELATED"/>
    <property type="match status" value="1"/>
</dbReference>
<feature type="compositionally biased region" description="Low complexity" evidence="7">
    <location>
        <begin position="162"/>
        <end position="182"/>
    </location>
</feature>
<reference evidence="10" key="1">
    <citation type="submission" date="2017-11" db="EMBL/GenBank/DDBJ databases">
        <title>Phenotypic and genomic properties of facultatively anaerobic sulfur-reducing natronoarchaea from hypersaline soda lakes.</title>
        <authorList>
            <person name="Sorokin D.Y."/>
            <person name="Kublanov I.V."/>
            <person name="Roman P."/>
            <person name="Sinninghe Damste J.S."/>
            <person name="Golyshin P.N."/>
            <person name="Rojo D."/>
            <person name="Ciordia S."/>
            <person name="Mena M.D.C."/>
            <person name="Ferrer M."/>
            <person name="Messina E."/>
            <person name="Smedile F."/>
            <person name="La Spada G."/>
            <person name="La Cono V."/>
            <person name="Yakimov M.M."/>
        </authorList>
    </citation>
    <scope>NUCLEOTIDE SEQUENCE [LARGE SCALE GENOMIC DNA]</scope>
    <source>
        <strain evidence="10">AArc-Sl</strain>
    </source>
</reference>
<dbReference type="InterPro" id="IPR005524">
    <property type="entry name" value="DUF318"/>
</dbReference>
<dbReference type="Pfam" id="PF03773">
    <property type="entry name" value="ArsP_1"/>
    <property type="match status" value="1"/>
</dbReference>
<dbReference type="AlphaFoldDB" id="A0A343TF97"/>
<evidence type="ECO:0000256" key="3">
    <source>
        <dbReference type="ARBA" id="ARBA00022475"/>
    </source>
</evidence>
<dbReference type="Proteomes" id="UP000263012">
    <property type="component" value="Chromosome"/>
</dbReference>
<feature type="transmembrane region" description="Helical" evidence="8">
    <location>
        <begin position="106"/>
        <end position="139"/>
    </location>
</feature>
<dbReference type="GeneID" id="37876445"/>
<evidence type="ECO:0000256" key="2">
    <source>
        <dbReference type="ARBA" id="ARBA00006386"/>
    </source>
</evidence>
<feature type="transmembrane region" description="Helical" evidence="8">
    <location>
        <begin position="219"/>
        <end position="243"/>
    </location>
</feature>
<dbReference type="KEGG" id="hdf:AArcSl_0111"/>
<evidence type="ECO:0000256" key="8">
    <source>
        <dbReference type="SAM" id="Phobius"/>
    </source>
</evidence>
<evidence type="ECO:0000256" key="1">
    <source>
        <dbReference type="ARBA" id="ARBA00004651"/>
    </source>
</evidence>
<comment type="subcellular location">
    <subcellularLocation>
        <location evidence="1">Cell membrane</location>
        <topology evidence="1">Multi-pass membrane protein</topology>
    </subcellularLocation>
</comment>
<feature type="transmembrane region" description="Helical" evidence="8">
    <location>
        <begin position="263"/>
        <end position="285"/>
    </location>
</feature>
<dbReference type="RefSeq" id="WP_119813694.1">
    <property type="nucleotide sequence ID" value="NZ_CP025066.1"/>
</dbReference>
<evidence type="ECO:0000256" key="7">
    <source>
        <dbReference type="SAM" id="MobiDB-lite"/>
    </source>
</evidence>
<dbReference type="GO" id="GO:0005886">
    <property type="term" value="C:plasma membrane"/>
    <property type="evidence" value="ECO:0007669"/>
    <property type="project" value="UniProtKB-SubCell"/>
</dbReference>
<feature type="transmembrane region" description="Helical" evidence="8">
    <location>
        <begin position="323"/>
        <end position="344"/>
    </location>
</feature>
<feature type="transmembrane region" description="Helical" evidence="8">
    <location>
        <begin position="292"/>
        <end position="311"/>
    </location>
</feature>
<evidence type="ECO:0000256" key="6">
    <source>
        <dbReference type="ARBA" id="ARBA00023136"/>
    </source>
</evidence>
<dbReference type="EMBL" id="CP025066">
    <property type="protein sequence ID" value="AUX07769.1"/>
    <property type="molecule type" value="Genomic_DNA"/>
</dbReference>
<sequence>MIPTGYETALAESLDYFVYLAVRLGPLFIGASFLVGLAKEYLPPERVEATLRSHDEGTGNVAAAGFGAVTPFCSCSTVPILAGLIGAGAPLGLAFSFLLASPLVNWIAVVLLFGLFGPFITIAYVVTTLSAAIVGGVIIGRLDLSMYVKDVRITADGREVTTTAGTGATEGPAEATTDGGTPKPAAGGASETTADGGCGCSSGGNDTHRKRFATAGVGALSFFWSTLPYLIAGIAIGALIHGAVPTNVLHWIAGPENPLATPLAAVAGAPIYVGMSGMLPIAAALFDQGIPIGTVLAFVVGGAGISIPNLILLNKLFERRLLAIYAGTVVGIGIAVGLLFNVLFI</sequence>
<comment type="similarity">
    <text evidence="2">Belongs to the UPF0718 family.</text>
</comment>
<evidence type="ECO:0000256" key="4">
    <source>
        <dbReference type="ARBA" id="ARBA00022692"/>
    </source>
</evidence>
<protein>
    <submittedName>
        <fullName evidence="9">Putative permease</fullName>
    </submittedName>
</protein>
<keyword evidence="10" id="KW-1185">Reference proteome</keyword>
<keyword evidence="4 8" id="KW-0812">Transmembrane</keyword>
<dbReference type="InterPro" id="IPR053166">
    <property type="entry name" value="UPF0718_permease"/>
</dbReference>
<dbReference type="PANTHER" id="PTHR42775:SF2">
    <property type="entry name" value="PERMEASE"/>
    <property type="match status" value="1"/>
</dbReference>
<keyword evidence="6 8" id="KW-0472">Membrane</keyword>
<keyword evidence="5 8" id="KW-1133">Transmembrane helix</keyword>
<name>A0A343TF97_9EURY</name>
<gene>
    <name evidence="9" type="ORF">AArcSl_0111</name>
</gene>
<evidence type="ECO:0000256" key="5">
    <source>
        <dbReference type="ARBA" id="ARBA00022989"/>
    </source>
</evidence>
<proteinExistence type="inferred from homology"/>
<feature type="transmembrane region" description="Helical" evidence="8">
    <location>
        <begin position="16"/>
        <end position="38"/>
    </location>
</feature>
<accession>A0A343TF97</accession>
<dbReference type="OrthoDB" id="307973at2157"/>